<keyword evidence="1 4" id="KW-0808">Transferase</keyword>
<keyword evidence="5" id="KW-1185">Reference proteome</keyword>
<sequence length="158" mass="17412">MRTTTDWRIEPRAWDDPEGARLRAAQRAELDARFGCDDHEPGPAPSSADIEVFLVAVDANGTAVGCGGLRRLDAGTAKVKRMYVLPGFRGSGVAPAILAALEATARGRGWGTLRLETGDEARMPDANRFYRREGYRPIPRYGHYVDSDVSVCYEKRLD</sequence>
<name>A0A6L5GDS7_9ACTN</name>
<comment type="caution">
    <text evidence="4">The sequence shown here is derived from an EMBL/GenBank/DDBJ whole genome shotgun (WGS) entry which is preliminary data.</text>
</comment>
<dbReference type="Proteomes" id="UP000477750">
    <property type="component" value="Unassembled WGS sequence"/>
</dbReference>
<accession>A0A6L5GDS7</accession>
<dbReference type="PANTHER" id="PTHR43877:SF2">
    <property type="entry name" value="AMINOALKYLPHOSPHONATE N-ACETYLTRANSFERASE-RELATED"/>
    <property type="match status" value="1"/>
</dbReference>
<protein>
    <submittedName>
        <fullName evidence="4">GNAT family N-acetyltransferase</fullName>
    </submittedName>
</protein>
<proteinExistence type="predicted"/>
<evidence type="ECO:0000256" key="1">
    <source>
        <dbReference type="ARBA" id="ARBA00022679"/>
    </source>
</evidence>
<gene>
    <name evidence="4" type="ORF">GFD30_19770</name>
</gene>
<organism evidence="4 5">
    <name type="scientific">Glycomyces albidus</name>
    <dbReference type="NCBI Taxonomy" id="2656774"/>
    <lineage>
        <taxon>Bacteria</taxon>
        <taxon>Bacillati</taxon>
        <taxon>Actinomycetota</taxon>
        <taxon>Actinomycetes</taxon>
        <taxon>Glycomycetales</taxon>
        <taxon>Glycomycetaceae</taxon>
        <taxon>Glycomyces</taxon>
    </lineage>
</organism>
<dbReference type="EMBL" id="WIAO01000029">
    <property type="protein sequence ID" value="MQM27788.1"/>
    <property type="molecule type" value="Genomic_DNA"/>
</dbReference>
<dbReference type="CDD" id="cd04301">
    <property type="entry name" value="NAT_SF"/>
    <property type="match status" value="1"/>
</dbReference>
<dbReference type="PROSITE" id="PS51186">
    <property type="entry name" value="GNAT"/>
    <property type="match status" value="1"/>
</dbReference>
<dbReference type="RefSeq" id="WP_153026915.1">
    <property type="nucleotide sequence ID" value="NZ_WIAO01000029.1"/>
</dbReference>
<dbReference type="InterPro" id="IPR016181">
    <property type="entry name" value="Acyl_CoA_acyltransferase"/>
</dbReference>
<evidence type="ECO:0000259" key="3">
    <source>
        <dbReference type="PROSITE" id="PS51186"/>
    </source>
</evidence>
<dbReference type="InterPro" id="IPR000182">
    <property type="entry name" value="GNAT_dom"/>
</dbReference>
<dbReference type="SUPFAM" id="SSF55729">
    <property type="entry name" value="Acyl-CoA N-acyltransferases (Nat)"/>
    <property type="match status" value="1"/>
</dbReference>
<dbReference type="Gene3D" id="3.40.630.30">
    <property type="match status" value="1"/>
</dbReference>
<dbReference type="Pfam" id="PF13508">
    <property type="entry name" value="Acetyltransf_7"/>
    <property type="match status" value="1"/>
</dbReference>
<feature type="domain" description="N-acetyltransferase" evidence="3">
    <location>
        <begin position="5"/>
        <end position="158"/>
    </location>
</feature>
<evidence type="ECO:0000313" key="5">
    <source>
        <dbReference type="Proteomes" id="UP000477750"/>
    </source>
</evidence>
<dbReference type="AlphaFoldDB" id="A0A6L5GDS7"/>
<evidence type="ECO:0000256" key="2">
    <source>
        <dbReference type="ARBA" id="ARBA00023315"/>
    </source>
</evidence>
<dbReference type="PANTHER" id="PTHR43877">
    <property type="entry name" value="AMINOALKYLPHOSPHONATE N-ACETYLTRANSFERASE-RELATED-RELATED"/>
    <property type="match status" value="1"/>
</dbReference>
<evidence type="ECO:0000313" key="4">
    <source>
        <dbReference type="EMBL" id="MQM27788.1"/>
    </source>
</evidence>
<reference evidence="4 5" key="1">
    <citation type="submission" date="2019-10" db="EMBL/GenBank/DDBJ databases">
        <title>Glycomyces albidus sp. nov., a novel actinomycete isolated from rhizosphere soil of wheat (Triticum aestivum L.).</title>
        <authorList>
            <person name="Qian L."/>
        </authorList>
    </citation>
    <scope>NUCLEOTIDE SEQUENCE [LARGE SCALE GENOMIC DNA]</scope>
    <source>
        <strain evidence="4 5">NEAU-7082</strain>
    </source>
</reference>
<dbReference type="GO" id="GO:0016747">
    <property type="term" value="F:acyltransferase activity, transferring groups other than amino-acyl groups"/>
    <property type="evidence" value="ECO:0007669"/>
    <property type="project" value="InterPro"/>
</dbReference>
<keyword evidence="2" id="KW-0012">Acyltransferase</keyword>
<dbReference type="InterPro" id="IPR050832">
    <property type="entry name" value="Bact_Acetyltransf"/>
</dbReference>